<evidence type="ECO:0000313" key="7">
    <source>
        <dbReference type="Proteomes" id="UP000243342"/>
    </source>
</evidence>
<evidence type="ECO:0000313" key="6">
    <source>
        <dbReference type="EMBL" id="OIV36255.1"/>
    </source>
</evidence>
<dbReference type="PRINTS" id="PR00455">
    <property type="entry name" value="HTHTETR"/>
</dbReference>
<dbReference type="AlphaFoldDB" id="A0A1J7BC36"/>
<dbReference type="InterPro" id="IPR050109">
    <property type="entry name" value="HTH-type_TetR-like_transc_reg"/>
</dbReference>
<dbReference type="GO" id="GO:0003700">
    <property type="term" value="F:DNA-binding transcription factor activity"/>
    <property type="evidence" value="ECO:0007669"/>
    <property type="project" value="TreeGrafter"/>
</dbReference>
<dbReference type="Proteomes" id="UP000243342">
    <property type="component" value="Unassembled WGS sequence"/>
</dbReference>
<organism evidence="6 7">
    <name type="scientific">Mangrovactinospora gilvigrisea</name>
    <dbReference type="NCBI Taxonomy" id="1428644"/>
    <lineage>
        <taxon>Bacteria</taxon>
        <taxon>Bacillati</taxon>
        <taxon>Actinomycetota</taxon>
        <taxon>Actinomycetes</taxon>
        <taxon>Kitasatosporales</taxon>
        <taxon>Streptomycetaceae</taxon>
        <taxon>Mangrovactinospora</taxon>
    </lineage>
</organism>
<keyword evidence="3" id="KW-0804">Transcription</keyword>
<accession>A0A1J7BC36</accession>
<dbReference type="SUPFAM" id="SSF46689">
    <property type="entry name" value="Homeodomain-like"/>
    <property type="match status" value="1"/>
</dbReference>
<reference evidence="6 7" key="1">
    <citation type="submission" date="2016-10" db="EMBL/GenBank/DDBJ databases">
        <title>Genome sequence of Streptomyces gilvigriseus MUSC 26.</title>
        <authorList>
            <person name="Lee L.-H."/>
            <person name="Ser H.-L."/>
        </authorList>
    </citation>
    <scope>NUCLEOTIDE SEQUENCE [LARGE SCALE GENOMIC DNA]</scope>
    <source>
        <strain evidence="6 7">MUSC 26</strain>
    </source>
</reference>
<proteinExistence type="predicted"/>
<dbReference type="InterPro" id="IPR009057">
    <property type="entry name" value="Homeodomain-like_sf"/>
</dbReference>
<dbReference type="STRING" id="1428644.BIV57_17280"/>
<name>A0A1J7BC36_9ACTN</name>
<dbReference type="OrthoDB" id="155497at2"/>
<dbReference type="PANTHER" id="PTHR30055:SF234">
    <property type="entry name" value="HTH-TYPE TRANSCRIPTIONAL REGULATOR BETI"/>
    <property type="match status" value="1"/>
</dbReference>
<keyword evidence="1" id="KW-0805">Transcription regulation</keyword>
<dbReference type="GO" id="GO:0000976">
    <property type="term" value="F:transcription cis-regulatory region binding"/>
    <property type="evidence" value="ECO:0007669"/>
    <property type="project" value="TreeGrafter"/>
</dbReference>
<dbReference type="Pfam" id="PF00440">
    <property type="entry name" value="TetR_N"/>
    <property type="match status" value="1"/>
</dbReference>
<keyword evidence="2 4" id="KW-0238">DNA-binding</keyword>
<evidence type="ECO:0000259" key="5">
    <source>
        <dbReference type="PROSITE" id="PS50977"/>
    </source>
</evidence>
<evidence type="ECO:0000256" key="2">
    <source>
        <dbReference type="ARBA" id="ARBA00023125"/>
    </source>
</evidence>
<dbReference type="EMBL" id="MLCF01000105">
    <property type="protein sequence ID" value="OIV36255.1"/>
    <property type="molecule type" value="Genomic_DNA"/>
</dbReference>
<protein>
    <recommendedName>
        <fullName evidence="5">HTH tetR-type domain-containing protein</fullName>
    </recommendedName>
</protein>
<feature type="domain" description="HTH tetR-type" evidence="5">
    <location>
        <begin position="12"/>
        <end position="72"/>
    </location>
</feature>
<dbReference type="Gene3D" id="1.10.357.10">
    <property type="entry name" value="Tetracycline Repressor, domain 2"/>
    <property type="match status" value="1"/>
</dbReference>
<dbReference type="PROSITE" id="PS50977">
    <property type="entry name" value="HTH_TETR_2"/>
    <property type="match status" value="1"/>
</dbReference>
<feature type="DNA-binding region" description="H-T-H motif" evidence="4">
    <location>
        <begin position="35"/>
        <end position="54"/>
    </location>
</feature>
<dbReference type="InterPro" id="IPR001647">
    <property type="entry name" value="HTH_TetR"/>
</dbReference>
<gene>
    <name evidence="6" type="ORF">BIV57_17280</name>
</gene>
<comment type="caution">
    <text evidence="6">The sequence shown here is derived from an EMBL/GenBank/DDBJ whole genome shotgun (WGS) entry which is preliminary data.</text>
</comment>
<keyword evidence="7" id="KW-1185">Reference proteome</keyword>
<evidence type="ECO:0000256" key="3">
    <source>
        <dbReference type="ARBA" id="ARBA00023163"/>
    </source>
</evidence>
<dbReference type="Gene3D" id="1.10.10.60">
    <property type="entry name" value="Homeodomain-like"/>
    <property type="match status" value="1"/>
</dbReference>
<evidence type="ECO:0000256" key="1">
    <source>
        <dbReference type="ARBA" id="ARBA00023015"/>
    </source>
</evidence>
<dbReference type="PANTHER" id="PTHR30055">
    <property type="entry name" value="HTH-TYPE TRANSCRIPTIONAL REGULATOR RUTR"/>
    <property type="match status" value="1"/>
</dbReference>
<sequence length="207" mass="22482">MTAGGLRERKKQQMRQHISAVATRLFQERGFEAVTVAEIAEAADVSKMTVFNYFPRKEDLYLDRTPQLRELLLAAVRERAAGEAPVAALRRAVAGLAADGHPLIGAVPGIQTFLQVVRDSPALAARWREVDEQIVTALAAELAAADGRAEASLRDEYTAAAVLRIRNLVLEEAVRRIASGTEAAVARAELAAVAEELFALLERGVRE</sequence>
<evidence type="ECO:0000256" key="4">
    <source>
        <dbReference type="PROSITE-ProRule" id="PRU00335"/>
    </source>
</evidence>